<comment type="caution">
    <text evidence="10">The sequence shown here is derived from an EMBL/GenBank/DDBJ whole genome shotgun (WGS) entry which is preliminary data.</text>
</comment>
<protein>
    <submittedName>
        <fullName evidence="10">Acyl-CoA dehydrogenase C-terminal domain-containing protein</fullName>
    </submittedName>
</protein>
<dbReference type="Pfam" id="PF02770">
    <property type="entry name" value="Acyl-CoA_dh_M"/>
    <property type="match status" value="1"/>
</dbReference>
<gene>
    <name evidence="10" type="ORF">LXT12_09650</name>
</gene>
<dbReference type="RefSeq" id="WP_233391471.1">
    <property type="nucleotide sequence ID" value="NZ_JAJTWT010000003.1"/>
</dbReference>
<keyword evidence="3" id="KW-0285">Flavoprotein</keyword>
<evidence type="ECO:0000313" key="11">
    <source>
        <dbReference type="Proteomes" id="UP001201463"/>
    </source>
</evidence>
<dbReference type="Gene3D" id="1.10.540.10">
    <property type="entry name" value="Acyl-CoA dehydrogenase/oxidase, N-terminal domain"/>
    <property type="match status" value="1"/>
</dbReference>
<organism evidence="10 11">
    <name type="scientific">Pelomonas caseinilytica</name>
    <dbReference type="NCBI Taxonomy" id="2906763"/>
    <lineage>
        <taxon>Bacteria</taxon>
        <taxon>Pseudomonadati</taxon>
        <taxon>Pseudomonadota</taxon>
        <taxon>Betaproteobacteria</taxon>
        <taxon>Burkholderiales</taxon>
        <taxon>Sphaerotilaceae</taxon>
        <taxon>Roseateles</taxon>
    </lineage>
</organism>
<dbReference type="InterPro" id="IPR009100">
    <property type="entry name" value="AcylCoA_DH/oxidase_NM_dom_sf"/>
</dbReference>
<keyword evidence="5" id="KW-0560">Oxidoreductase</keyword>
<feature type="domain" description="Acyl-CoA oxidase/dehydrogenase middle" evidence="7">
    <location>
        <begin position="165"/>
        <end position="273"/>
    </location>
</feature>
<feature type="domain" description="Acetyl-CoA dehydrogenase-like C-terminal" evidence="9">
    <location>
        <begin position="470"/>
        <end position="591"/>
    </location>
</feature>
<evidence type="ECO:0000259" key="7">
    <source>
        <dbReference type="Pfam" id="PF02770"/>
    </source>
</evidence>
<dbReference type="InterPro" id="IPR037069">
    <property type="entry name" value="AcylCoA_DH/ox_N_sf"/>
</dbReference>
<evidence type="ECO:0000259" key="6">
    <source>
        <dbReference type="Pfam" id="PF00441"/>
    </source>
</evidence>
<accession>A0ABS8X9I8</accession>
<keyword evidence="4" id="KW-0274">FAD</keyword>
<dbReference type="InterPro" id="IPR009075">
    <property type="entry name" value="AcylCo_DH/oxidase_C"/>
</dbReference>
<comment type="similarity">
    <text evidence="2">Belongs to the acyl-CoA dehydrogenase family.</text>
</comment>
<dbReference type="PANTHER" id="PTHR42803">
    <property type="entry name" value="ACYL-COA DEHYDROGENASE"/>
    <property type="match status" value="1"/>
</dbReference>
<dbReference type="EMBL" id="JAJTWT010000003">
    <property type="protein sequence ID" value="MCE4537512.1"/>
    <property type="molecule type" value="Genomic_DNA"/>
</dbReference>
<keyword evidence="11" id="KW-1185">Reference proteome</keyword>
<reference evidence="10 11" key="1">
    <citation type="submission" date="2021-12" db="EMBL/GenBank/DDBJ databases">
        <title>Genome seq of p7.</title>
        <authorList>
            <person name="Seo T."/>
        </authorList>
    </citation>
    <scope>NUCLEOTIDE SEQUENCE [LARGE SCALE GENOMIC DNA]</scope>
    <source>
        <strain evidence="10 11">P7</strain>
    </source>
</reference>
<comment type="cofactor">
    <cofactor evidence="1">
        <name>FAD</name>
        <dbReference type="ChEBI" id="CHEBI:57692"/>
    </cofactor>
</comment>
<sequence length="596" mass="64721">MPQYQPPMRDMQFVMHELLNVVDELKMLPAHADIDADTINAVLEEGGKFAAEVIAPINLSGDAEGCTLDKATHEVTAPKGFKEAYKQYVEGGWPALSCDPQFGGQGLPHLVNQFFYEMLNSANQAWTMYPGLSHGAYEALHAHGTPEQQALYLPKLTSGEWTGTMCLTEPHCGTDLGLLRTKAEPQPDGTYRITGQKIFISAGEHDMAENIVHLVLARLPDAPQGSKGISLFIVPKFNVNADGSLGSRNGIFCAGLEHKMGIHGNATAQIVLEGAVGTLVGEPNKGLAAMFVMMNAARLGVGNQSLGLTEVAYQNAVAYAKDRIQMRALSGPKAPDKPADPIIVHPDVRKMLLTARAFAEGGRMLQGYTVLQLDKALKSDDEDERKDAEAEVALLTPIIKAFITDNGWLATSHCMQVFGGHGFIHEWGMEQFVRDARINMIYEGTNTIQSLDLLGRKVLGNNGATLKKFGKKIAAFIEEEGVNEAMQEFVNPLADLGDKVNKLTQEIGMKAFGNPDEVGAAAVDYLRVVGHMCFAYFFAQAAKIALAKKDGGDPFYTAKLATARFYFAKLLPETASLIRTCRAGLAPLMEMEEALF</sequence>
<dbReference type="Pfam" id="PF12806">
    <property type="entry name" value="Acyl-CoA_dh_C"/>
    <property type="match status" value="1"/>
</dbReference>
<evidence type="ECO:0000256" key="2">
    <source>
        <dbReference type="ARBA" id="ARBA00009347"/>
    </source>
</evidence>
<dbReference type="SUPFAM" id="SSF47203">
    <property type="entry name" value="Acyl-CoA dehydrogenase C-terminal domain-like"/>
    <property type="match status" value="1"/>
</dbReference>
<feature type="domain" description="Acyl-CoA dehydrogenase/oxidase C-terminal" evidence="6">
    <location>
        <begin position="284"/>
        <end position="451"/>
    </location>
</feature>
<evidence type="ECO:0000256" key="5">
    <source>
        <dbReference type="ARBA" id="ARBA00023002"/>
    </source>
</evidence>
<dbReference type="InterPro" id="IPR046373">
    <property type="entry name" value="Acyl-CoA_Oxase/DH_mid-dom_sf"/>
</dbReference>
<evidence type="ECO:0000256" key="3">
    <source>
        <dbReference type="ARBA" id="ARBA00022630"/>
    </source>
</evidence>
<evidence type="ECO:0000313" key="10">
    <source>
        <dbReference type="EMBL" id="MCE4537512.1"/>
    </source>
</evidence>
<evidence type="ECO:0000256" key="1">
    <source>
        <dbReference type="ARBA" id="ARBA00001974"/>
    </source>
</evidence>
<dbReference type="Pfam" id="PF02771">
    <property type="entry name" value="Acyl-CoA_dh_N"/>
    <property type="match status" value="1"/>
</dbReference>
<dbReference type="InterPro" id="IPR006091">
    <property type="entry name" value="Acyl-CoA_Oxase/DH_mid-dom"/>
</dbReference>
<dbReference type="Proteomes" id="UP001201463">
    <property type="component" value="Unassembled WGS sequence"/>
</dbReference>
<feature type="domain" description="Acyl-CoA dehydrogenase/oxidase N-terminal" evidence="8">
    <location>
        <begin position="78"/>
        <end position="160"/>
    </location>
</feature>
<dbReference type="Gene3D" id="1.20.140.10">
    <property type="entry name" value="Butyryl-CoA Dehydrogenase, subunit A, domain 3"/>
    <property type="match status" value="1"/>
</dbReference>
<name>A0ABS8X9I8_9BURK</name>
<dbReference type="PANTHER" id="PTHR42803:SF1">
    <property type="entry name" value="BROAD-SPECIFICITY LINEAR ACYL-COA DEHYDROGENASE FADE5"/>
    <property type="match status" value="1"/>
</dbReference>
<evidence type="ECO:0000259" key="8">
    <source>
        <dbReference type="Pfam" id="PF02771"/>
    </source>
</evidence>
<evidence type="ECO:0000256" key="4">
    <source>
        <dbReference type="ARBA" id="ARBA00022827"/>
    </source>
</evidence>
<evidence type="ECO:0000259" key="9">
    <source>
        <dbReference type="Pfam" id="PF12806"/>
    </source>
</evidence>
<dbReference type="Pfam" id="PF00441">
    <property type="entry name" value="Acyl-CoA_dh_1"/>
    <property type="match status" value="1"/>
</dbReference>
<proteinExistence type="inferred from homology"/>
<dbReference type="Gene3D" id="2.40.110.10">
    <property type="entry name" value="Butyryl-CoA Dehydrogenase, subunit A, domain 2"/>
    <property type="match status" value="1"/>
</dbReference>
<dbReference type="InterPro" id="IPR052166">
    <property type="entry name" value="Diverse_Acyl-CoA_DH"/>
</dbReference>
<dbReference type="InterPro" id="IPR036250">
    <property type="entry name" value="AcylCo_DH-like_C"/>
</dbReference>
<dbReference type="InterPro" id="IPR025878">
    <property type="entry name" value="Acyl-CoA_dh-like_C_dom"/>
</dbReference>
<dbReference type="SUPFAM" id="SSF56645">
    <property type="entry name" value="Acyl-CoA dehydrogenase NM domain-like"/>
    <property type="match status" value="1"/>
</dbReference>
<dbReference type="InterPro" id="IPR013786">
    <property type="entry name" value="AcylCoA_DH/ox_N"/>
</dbReference>